<accession>A0A5J4JL48</accession>
<name>A0A5J4JL48_9BACI</name>
<comment type="caution">
    <text evidence="10">The sequence shown here is derived from an EMBL/GenBank/DDBJ whole genome shotgun (WGS) entry which is preliminary data.</text>
</comment>
<dbReference type="EC" id="4.1.1.5" evidence="4 9"/>
<evidence type="ECO:0000256" key="1">
    <source>
        <dbReference type="ARBA" id="ARBA00001784"/>
    </source>
</evidence>
<organism evidence="10 11">
    <name type="scientific">Weizmannia acidilactici</name>
    <dbReference type="NCBI Taxonomy" id="2607726"/>
    <lineage>
        <taxon>Bacteria</taxon>
        <taxon>Bacillati</taxon>
        <taxon>Bacillota</taxon>
        <taxon>Bacilli</taxon>
        <taxon>Bacillales</taxon>
        <taxon>Bacillaceae</taxon>
        <taxon>Heyndrickxia</taxon>
    </lineage>
</organism>
<dbReference type="Gene3D" id="3.30.1330.80">
    <property type="entry name" value="Hypothetical protein, similar to alpha- acetolactate decarboxylase, domain 2"/>
    <property type="match status" value="2"/>
</dbReference>
<comment type="similarity">
    <text evidence="3 9">Belongs to the alpha-acetolactate decarboxylase family.</text>
</comment>
<dbReference type="PANTHER" id="PTHR35524:SF1">
    <property type="entry name" value="ALPHA-ACETOLACTATE DECARBOXYLASE"/>
    <property type="match status" value="1"/>
</dbReference>
<comment type="pathway">
    <text evidence="2 9">Polyol metabolism; (R,R)-butane-2,3-diol biosynthesis; (R,R)-butane-2,3-diol from pyruvate: step 2/3.</text>
</comment>
<comment type="catalytic activity">
    <reaction evidence="1 9">
        <text>(2S)-2-acetolactate + H(+) = (R)-acetoin + CO2</text>
        <dbReference type="Rhea" id="RHEA:21580"/>
        <dbReference type="ChEBI" id="CHEBI:15378"/>
        <dbReference type="ChEBI" id="CHEBI:15686"/>
        <dbReference type="ChEBI" id="CHEBI:16526"/>
        <dbReference type="ChEBI" id="CHEBI:58476"/>
        <dbReference type="EC" id="4.1.1.5"/>
    </reaction>
</comment>
<dbReference type="GO" id="GO:0047605">
    <property type="term" value="F:acetolactate decarboxylase activity"/>
    <property type="evidence" value="ECO:0007669"/>
    <property type="project" value="UniProtKB-UniRule"/>
</dbReference>
<dbReference type="PIRSF" id="PIRSF001332">
    <property type="entry name" value="Acetolac_decarb"/>
    <property type="match status" value="1"/>
</dbReference>
<evidence type="ECO:0000256" key="9">
    <source>
        <dbReference type="PIRNR" id="PIRNR001332"/>
    </source>
</evidence>
<dbReference type="EMBL" id="BKZQ01000009">
    <property type="protein sequence ID" value="GER69714.1"/>
    <property type="molecule type" value="Genomic_DNA"/>
</dbReference>
<keyword evidence="11" id="KW-1185">Reference proteome</keyword>
<evidence type="ECO:0000313" key="11">
    <source>
        <dbReference type="Proteomes" id="UP000391919"/>
    </source>
</evidence>
<keyword evidence="8 9" id="KW-0456">Lyase</keyword>
<dbReference type="GO" id="GO:0045151">
    <property type="term" value="P:acetoin biosynthetic process"/>
    <property type="evidence" value="ECO:0007669"/>
    <property type="project" value="UniProtKB-UniRule"/>
</dbReference>
<dbReference type="UniPathway" id="UPA00626">
    <property type="reaction ID" value="UER00678"/>
</dbReference>
<evidence type="ECO:0000256" key="7">
    <source>
        <dbReference type="ARBA" id="ARBA00023061"/>
    </source>
</evidence>
<evidence type="ECO:0000256" key="5">
    <source>
        <dbReference type="ARBA" id="ARBA00020164"/>
    </source>
</evidence>
<dbReference type="Pfam" id="PF03306">
    <property type="entry name" value="AAL_decarboxy"/>
    <property type="match status" value="1"/>
</dbReference>
<evidence type="ECO:0000256" key="4">
    <source>
        <dbReference type="ARBA" id="ARBA00013204"/>
    </source>
</evidence>
<dbReference type="CDD" id="cd17299">
    <property type="entry name" value="acetolactate_decarboxylase"/>
    <property type="match status" value="1"/>
</dbReference>
<gene>
    <name evidence="10" type="primary">alsD</name>
    <name evidence="10" type="ORF">BpJC7_10170</name>
</gene>
<reference evidence="10 11" key="1">
    <citation type="submission" date="2019-09" db="EMBL/GenBank/DDBJ databases">
        <title>Draft genome sequence of Bacillus sp. JC-7.</title>
        <authorList>
            <person name="Tanaka N."/>
            <person name="Shiwa Y."/>
            <person name="Fujita N."/>
            <person name="Tanasupawat S."/>
        </authorList>
    </citation>
    <scope>NUCLEOTIDE SEQUENCE [LARGE SCALE GENOMIC DNA]</scope>
    <source>
        <strain evidence="10 11">JC-7</strain>
    </source>
</reference>
<evidence type="ECO:0000256" key="8">
    <source>
        <dbReference type="ARBA" id="ARBA00023239"/>
    </source>
</evidence>
<dbReference type="Proteomes" id="UP000391919">
    <property type="component" value="Unassembled WGS sequence"/>
</dbReference>
<keyword evidence="7 9" id="KW-0005">Acetoin biosynthesis</keyword>
<protein>
    <recommendedName>
        <fullName evidence="5 9">Alpha-acetolactate decarboxylase</fullName>
        <ecNumber evidence="4 9">4.1.1.5</ecNumber>
    </recommendedName>
</protein>
<dbReference type="InterPro" id="IPR005128">
    <property type="entry name" value="Acetolactate_a_deCO2ase"/>
</dbReference>
<dbReference type="PANTHER" id="PTHR35524">
    <property type="entry name" value="ALPHA-ACETOLACTATE DECARBOXYLASE"/>
    <property type="match status" value="1"/>
</dbReference>
<sequence length="249" mass="28026">MNTAAKNSSVEQTLTRPMDEVYQLSTMTSLLDGVYESDMTFAELKKFGNFGIGTFNHLDGELIAFDNEFYQLKDGTARRVRPEDSSPFCSLTHFTTDITYKVDGPLTRPELEELIKDLVRSENLFYAIRVDGVFKQMNTRTVSYQEKPVPMTEAVKSQPVYSFEDIKGTLAGFWTPIYAQGIAVAGFHFHFIDDGRTGGGHVFDYVLDYGTIQISKKTHLNLQLPETEGFLNANLSRANLADELEKTEG</sequence>
<evidence type="ECO:0000256" key="2">
    <source>
        <dbReference type="ARBA" id="ARBA00005170"/>
    </source>
</evidence>
<evidence type="ECO:0000256" key="3">
    <source>
        <dbReference type="ARBA" id="ARBA00007106"/>
    </source>
</evidence>
<dbReference type="RefSeq" id="WP_151679587.1">
    <property type="nucleotide sequence ID" value="NZ_BKZP01000015.1"/>
</dbReference>
<evidence type="ECO:0000313" key="10">
    <source>
        <dbReference type="EMBL" id="GER69714.1"/>
    </source>
</evidence>
<dbReference type="NCBIfam" id="TIGR01252">
    <property type="entry name" value="acetolac_decarb"/>
    <property type="match status" value="1"/>
</dbReference>
<keyword evidence="6 9" id="KW-0210">Decarboxylase</keyword>
<dbReference type="SUPFAM" id="SSF117856">
    <property type="entry name" value="AF0104/ALDC/Ptd012-like"/>
    <property type="match status" value="1"/>
</dbReference>
<proteinExistence type="inferred from homology"/>
<dbReference type="AlphaFoldDB" id="A0A5J4JL48"/>
<evidence type="ECO:0000256" key="6">
    <source>
        <dbReference type="ARBA" id="ARBA00022793"/>
    </source>
</evidence>